<reference evidence="2" key="1">
    <citation type="submission" date="2023-07" db="EMBL/GenBank/DDBJ databases">
        <title>30 novel species of actinomycetes from the DSMZ collection.</title>
        <authorList>
            <person name="Nouioui I."/>
        </authorList>
    </citation>
    <scope>NUCLEOTIDE SEQUENCE [LARGE SCALE GENOMIC DNA]</scope>
    <source>
        <strain evidence="2">DSM 44399</strain>
    </source>
</reference>
<comment type="caution">
    <text evidence="1">The sequence shown here is derived from an EMBL/GenBank/DDBJ whole genome shotgun (WGS) entry which is preliminary data.</text>
</comment>
<evidence type="ECO:0000313" key="2">
    <source>
        <dbReference type="Proteomes" id="UP001183176"/>
    </source>
</evidence>
<dbReference type="InterPro" id="IPR045930">
    <property type="entry name" value="DUF6349"/>
</dbReference>
<proteinExistence type="predicted"/>
<name>A0ABU2JBD5_9ACTN</name>
<gene>
    <name evidence="1" type="ORF">RM423_12960</name>
</gene>
<keyword evidence="2" id="KW-1185">Reference proteome</keyword>
<evidence type="ECO:0000313" key="1">
    <source>
        <dbReference type="EMBL" id="MDT0262300.1"/>
    </source>
</evidence>
<dbReference type="EMBL" id="JAVREH010000016">
    <property type="protein sequence ID" value="MDT0262300.1"/>
    <property type="molecule type" value="Genomic_DNA"/>
</dbReference>
<dbReference type="Proteomes" id="UP001183176">
    <property type="component" value="Unassembled WGS sequence"/>
</dbReference>
<dbReference type="RefSeq" id="WP_311423451.1">
    <property type="nucleotide sequence ID" value="NZ_JAVREH010000016.1"/>
</dbReference>
<protein>
    <submittedName>
        <fullName evidence="1">DUF6349 family protein</fullName>
    </submittedName>
</protein>
<sequence length="230" mass="25430">MAGTSTEQLDLFADLDAAAEAVAEAERQRVFDTAPPIFGDTVRGFFARVRAAREWDEQYGHFDCLRRSHAWRDEIGGTGFGRGRIPATDQCQPVTLTADLRCEHYNSDCSCVGDLVYRGACLHCAWEGEIGEDHNAAVEDAHDHAWSGWRDLPIVDRRPEPGTSARQQATMASWVAAVNDVYPAGWLESGGPIRTVRGYFGTRHVPAYTGFGGYDLCGEVRPDPDREPVR</sequence>
<dbReference type="Pfam" id="PF19876">
    <property type="entry name" value="DUF6349"/>
    <property type="match status" value="1"/>
</dbReference>
<accession>A0ABU2JBD5</accession>
<organism evidence="1 2">
    <name type="scientific">Jatrophihabitans lederbergiae</name>
    <dbReference type="NCBI Taxonomy" id="3075547"/>
    <lineage>
        <taxon>Bacteria</taxon>
        <taxon>Bacillati</taxon>
        <taxon>Actinomycetota</taxon>
        <taxon>Actinomycetes</taxon>
        <taxon>Jatrophihabitantales</taxon>
        <taxon>Jatrophihabitantaceae</taxon>
        <taxon>Jatrophihabitans</taxon>
    </lineage>
</organism>